<sequence length="431" mass="49092">MGEYSMQMIVRDVVSLCNANGEYKNRASDFPKKAENPNEPLVDQIISTLEFKGSLLVPNSLELAENHKKIAKILVEASMFKKALLHCLKALDIYKSLSESAGEDRSSSLVGIDITRGLLRVIYVGLEDYEEAMEQSFVSRLNLGHSLISCELVLVEIDYIRIQISRGAYDLAMLLLKILDSNTDDSGRVLSYIEKAHLFIRMKKYEDSKICLETCFDILEKLDSSVASIELVTTCYTNIARVCQKMDKLKIGKDMSLLKKTMIKLEKLGEQSKDLRWDLAFLIGKLKVRIGMESEAIEYLLKAENNFKDNFGSKHYYKLGKIYKYLGKAFSEVGDYWLAIHMLRLAKENFDVSVGPDHWTSIQVCENLSTAYRAIERYGDAIELLERVIEALAKQQGPNAQDQLGEAHQRLEVLRKEEAQSNEVNHWILPH</sequence>
<dbReference type="InterPro" id="IPR011990">
    <property type="entry name" value="TPR-like_helical_dom_sf"/>
</dbReference>
<protein>
    <submittedName>
        <fullName evidence="1">Tetratricopeptide repeat</fullName>
    </submittedName>
</protein>
<dbReference type="Gene3D" id="1.25.40.10">
    <property type="entry name" value="Tetratricopeptide repeat domain"/>
    <property type="match status" value="1"/>
</dbReference>
<dbReference type="InParanoid" id="A0A200PW35"/>
<dbReference type="EMBL" id="MVGT01003956">
    <property type="protein sequence ID" value="OVA02396.1"/>
    <property type="molecule type" value="Genomic_DNA"/>
</dbReference>
<name>A0A200PW35_MACCD</name>
<dbReference type="OMA" id="CCELATN"/>
<dbReference type="STRING" id="56857.A0A200PW35"/>
<dbReference type="Pfam" id="PF13181">
    <property type="entry name" value="TPR_8"/>
    <property type="match status" value="1"/>
</dbReference>
<evidence type="ECO:0000313" key="1">
    <source>
        <dbReference type="EMBL" id="OVA02396.1"/>
    </source>
</evidence>
<proteinExistence type="predicted"/>
<dbReference type="SMART" id="SM00028">
    <property type="entry name" value="TPR"/>
    <property type="match status" value="5"/>
</dbReference>
<dbReference type="AlphaFoldDB" id="A0A200PW35"/>
<organism evidence="1 2">
    <name type="scientific">Macleaya cordata</name>
    <name type="common">Five-seeded plume-poppy</name>
    <name type="synonym">Bocconia cordata</name>
    <dbReference type="NCBI Taxonomy" id="56857"/>
    <lineage>
        <taxon>Eukaryota</taxon>
        <taxon>Viridiplantae</taxon>
        <taxon>Streptophyta</taxon>
        <taxon>Embryophyta</taxon>
        <taxon>Tracheophyta</taxon>
        <taxon>Spermatophyta</taxon>
        <taxon>Magnoliopsida</taxon>
        <taxon>Ranunculales</taxon>
        <taxon>Papaveraceae</taxon>
        <taxon>Papaveroideae</taxon>
        <taxon>Macleaya</taxon>
    </lineage>
</organism>
<keyword evidence="2" id="KW-1185">Reference proteome</keyword>
<dbReference type="PANTHER" id="PTHR47459:SF1">
    <property type="entry name" value="KINESIN LIGHT CHAIN-RELATED"/>
    <property type="match status" value="1"/>
</dbReference>
<comment type="caution">
    <text evidence="1">The sequence shown here is derived from an EMBL/GenBank/DDBJ whole genome shotgun (WGS) entry which is preliminary data.</text>
</comment>
<dbReference type="SUPFAM" id="SSF48452">
    <property type="entry name" value="TPR-like"/>
    <property type="match status" value="1"/>
</dbReference>
<reference evidence="1 2" key="1">
    <citation type="journal article" date="2017" name="Mol. Plant">
        <title>The Genome of Medicinal Plant Macleaya cordata Provides New Insights into Benzylisoquinoline Alkaloids Metabolism.</title>
        <authorList>
            <person name="Liu X."/>
            <person name="Liu Y."/>
            <person name="Huang P."/>
            <person name="Ma Y."/>
            <person name="Qing Z."/>
            <person name="Tang Q."/>
            <person name="Cao H."/>
            <person name="Cheng P."/>
            <person name="Zheng Y."/>
            <person name="Yuan Z."/>
            <person name="Zhou Y."/>
            <person name="Liu J."/>
            <person name="Tang Z."/>
            <person name="Zhuo Y."/>
            <person name="Zhang Y."/>
            <person name="Yu L."/>
            <person name="Huang J."/>
            <person name="Yang P."/>
            <person name="Peng Q."/>
            <person name="Zhang J."/>
            <person name="Jiang W."/>
            <person name="Zhang Z."/>
            <person name="Lin K."/>
            <person name="Ro D.K."/>
            <person name="Chen X."/>
            <person name="Xiong X."/>
            <person name="Shang Y."/>
            <person name="Huang S."/>
            <person name="Zeng J."/>
        </authorList>
    </citation>
    <scope>NUCLEOTIDE SEQUENCE [LARGE SCALE GENOMIC DNA]</scope>
    <source>
        <strain evidence="2">cv. BLH2017</strain>
        <tissue evidence="1">Root</tissue>
    </source>
</reference>
<dbReference type="PANTHER" id="PTHR47459">
    <property type="entry name" value="KINESIN LIGHT CHAIN-RELATED"/>
    <property type="match status" value="1"/>
</dbReference>
<evidence type="ECO:0000313" key="2">
    <source>
        <dbReference type="Proteomes" id="UP000195402"/>
    </source>
</evidence>
<dbReference type="InterPro" id="IPR019734">
    <property type="entry name" value="TPR_rpt"/>
</dbReference>
<dbReference type="Proteomes" id="UP000195402">
    <property type="component" value="Unassembled WGS sequence"/>
</dbReference>
<accession>A0A200PW35</accession>
<gene>
    <name evidence="1" type="ORF">BVC80_9099g202</name>
</gene>